<evidence type="ECO:0000256" key="4">
    <source>
        <dbReference type="ARBA" id="ARBA00022723"/>
    </source>
</evidence>
<evidence type="ECO:0000259" key="10">
    <source>
        <dbReference type="PROSITE" id="PS50089"/>
    </source>
</evidence>
<dbReference type="Pfam" id="PF13920">
    <property type="entry name" value="zf-C3HC4_3"/>
    <property type="match status" value="1"/>
</dbReference>
<dbReference type="PANTHER" id="PTHR22996">
    <property type="entry name" value="MAHOGUNIN"/>
    <property type="match status" value="1"/>
</dbReference>
<name>T1KQU4_TETUR</name>
<gene>
    <name evidence="11" type="primary">107366435</name>
</gene>
<dbReference type="InterPro" id="IPR001841">
    <property type="entry name" value="Znf_RING"/>
</dbReference>
<dbReference type="Gene3D" id="3.30.40.10">
    <property type="entry name" value="Zinc/RING finger domain, C3HC4 (zinc finger)"/>
    <property type="match status" value="1"/>
</dbReference>
<dbReference type="SMART" id="SM00184">
    <property type="entry name" value="RING"/>
    <property type="match status" value="1"/>
</dbReference>
<dbReference type="SUPFAM" id="SSF57850">
    <property type="entry name" value="RING/U-box"/>
    <property type="match status" value="1"/>
</dbReference>
<feature type="compositionally biased region" description="Low complexity" evidence="9">
    <location>
        <begin position="597"/>
        <end position="626"/>
    </location>
</feature>
<dbReference type="Proteomes" id="UP000015104">
    <property type="component" value="Unassembled WGS sequence"/>
</dbReference>
<evidence type="ECO:0000256" key="8">
    <source>
        <dbReference type="PROSITE-ProRule" id="PRU00175"/>
    </source>
</evidence>
<dbReference type="PROSITE" id="PS50089">
    <property type="entry name" value="ZF_RING_2"/>
    <property type="match status" value="1"/>
</dbReference>
<dbReference type="FunFam" id="3.30.40.10:FF:000013">
    <property type="entry name" value="E3 ubiquitin-protein ligase MGRN1 isoform 1"/>
    <property type="match status" value="1"/>
</dbReference>
<feature type="compositionally biased region" description="Basic and acidic residues" evidence="9">
    <location>
        <begin position="666"/>
        <end position="679"/>
    </location>
</feature>
<dbReference type="HOGENOM" id="CLU_016631_3_0_1"/>
<feature type="compositionally biased region" description="Polar residues" evidence="9">
    <location>
        <begin position="648"/>
        <end position="662"/>
    </location>
</feature>
<feature type="region of interest" description="Disordered" evidence="9">
    <location>
        <begin position="137"/>
        <end position="190"/>
    </location>
</feature>
<evidence type="ECO:0000256" key="1">
    <source>
        <dbReference type="ARBA" id="ARBA00000900"/>
    </source>
</evidence>
<dbReference type="EMBL" id="CAEY01000381">
    <property type="status" value="NOT_ANNOTATED_CDS"/>
    <property type="molecule type" value="Genomic_DNA"/>
</dbReference>
<reference evidence="11" key="2">
    <citation type="submission" date="2015-06" db="UniProtKB">
        <authorList>
            <consortium name="EnsemblMetazoa"/>
        </authorList>
    </citation>
    <scope>IDENTIFICATION</scope>
</reference>
<feature type="region of interest" description="Disordered" evidence="9">
    <location>
        <begin position="648"/>
        <end position="702"/>
    </location>
</feature>
<keyword evidence="6" id="KW-0833">Ubl conjugation pathway</keyword>
<feature type="compositionally biased region" description="Low complexity" evidence="9">
    <location>
        <begin position="153"/>
        <end position="186"/>
    </location>
</feature>
<evidence type="ECO:0000313" key="11">
    <source>
        <dbReference type="EnsemblMetazoa" id="tetur18g01190.1"/>
    </source>
</evidence>
<evidence type="ECO:0000313" key="12">
    <source>
        <dbReference type="Proteomes" id="UP000015104"/>
    </source>
</evidence>
<dbReference type="GO" id="GO:0005737">
    <property type="term" value="C:cytoplasm"/>
    <property type="evidence" value="ECO:0007669"/>
    <property type="project" value="TreeGrafter"/>
</dbReference>
<comment type="catalytic activity">
    <reaction evidence="1">
        <text>S-ubiquitinyl-[E2 ubiquitin-conjugating enzyme]-L-cysteine + [acceptor protein]-L-lysine = [E2 ubiquitin-conjugating enzyme]-L-cysteine + N(6)-ubiquitinyl-[acceptor protein]-L-lysine.</text>
        <dbReference type="EC" id="2.3.2.27"/>
    </reaction>
</comment>
<dbReference type="OMA" id="HGYLYPP"/>
<dbReference type="EC" id="2.3.2.27" evidence="2"/>
<feature type="domain" description="RING-type" evidence="10">
    <location>
        <begin position="388"/>
        <end position="427"/>
    </location>
</feature>
<dbReference type="InterPro" id="IPR013083">
    <property type="entry name" value="Znf_RING/FYVE/PHD"/>
</dbReference>
<feature type="region of interest" description="Disordered" evidence="9">
    <location>
        <begin position="584"/>
        <end position="628"/>
    </location>
</feature>
<dbReference type="GO" id="GO:0061630">
    <property type="term" value="F:ubiquitin protein ligase activity"/>
    <property type="evidence" value="ECO:0007669"/>
    <property type="project" value="UniProtKB-EC"/>
</dbReference>
<dbReference type="InterPro" id="IPR058981">
    <property type="entry name" value="MGRN1/RNF157-like_N"/>
</dbReference>
<reference evidence="12" key="1">
    <citation type="submission" date="2011-08" db="EMBL/GenBank/DDBJ databases">
        <authorList>
            <person name="Rombauts S."/>
        </authorList>
    </citation>
    <scope>NUCLEOTIDE SEQUENCE</scope>
    <source>
        <strain evidence="12">London</strain>
    </source>
</reference>
<keyword evidence="3" id="KW-0808">Transferase</keyword>
<keyword evidence="12" id="KW-1185">Reference proteome</keyword>
<sequence length="790" mass="87160">MGNLLDRSRDDEIEEESVDQLSNHYGHHGYLYPPRSGCYFAGHFIMGGEKFETGQPEAYLFGDNMDLNFLGPKPIPFPYLAPLPDEPTRSLRALINIRKETLRLIKIPCTNSDFVNQSSSISKSTSGKLTNQLANDNECINNLPNHHELKELPSSSSSTVAVPTTSSSQESSTSSPSSSSSLNSSTPAQTQTNLLHETNQLLVSSSSSSSSSNGPLYTIEFTFDSDVKCSITIYYLSVEETTPSGITYIPRDPGYKTETFHYPKGASQIFSQPSLIFNPSAFNEDDLLYRAIDEYGNFDPTVPFPIVIQVTAEEGSEPRQSHSLIATVERNNEKMFYIKPFKQKIIIDGLAYLIQEVYGIENKNTVRSSFGKPYYSSDEEIEDNGSECVICMSESRDTLILPCRHLCLCNACADSLRYQANNCPICRSPFRALLQFRAVRKILNNGQAITTKSSSNVTQPVEPLNTSSSSKRRLSSSSESRNSHPTSTARPVTTTTAVDSTDAKSDTPPGYEAISLIEALNGPPSMPSSSSRPGDYGLYGYQGSFDDENVAPLASIEATTKSISGSSQSMVVIKDRDTLRHLKESISNSKNSRHAKSSSSSLSEIRYPIPSSSSSSPRMGSRSKSISKSKLAMVNSVIERGGKNYRSSESLTLWSQQDSPESGSEDQEKVKLLDQENSHQSHPRQKQTTSSETRSVYIEPIRSRKALRKRGSLYDDSELKALNSSSHNSSNNQLEMDSIEALDINSINLSATSYPDLFLRDGFDEQRFMDETDMLSVSTNDSVPNEFTSK</sequence>
<dbReference type="InterPro" id="IPR045194">
    <property type="entry name" value="MGRN1/RNF157-like"/>
</dbReference>
<keyword evidence="4" id="KW-0479">Metal-binding</keyword>
<dbReference type="STRING" id="32264.T1KQU4"/>
<dbReference type="AlphaFoldDB" id="T1KQU4"/>
<evidence type="ECO:0000256" key="6">
    <source>
        <dbReference type="ARBA" id="ARBA00022786"/>
    </source>
</evidence>
<accession>T1KQU4</accession>
<keyword evidence="7" id="KW-0862">Zinc</keyword>
<dbReference type="Pfam" id="PF26192">
    <property type="entry name" value="RNF157-like_N"/>
    <property type="match status" value="1"/>
</dbReference>
<proteinExistence type="predicted"/>
<protein>
    <recommendedName>
        <fullName evidence="2">RING-type E3 ubiquitin transferase</fullName>
        <ecNumber evidence="2">2.3.2.27</ecNumber>
    </recommendedName>
</protein>
<feature type="region of interest" description="Disordered" evidence="9">
    <location>
        <begin position="520"/>
        <end position="539"/>
    </location>
</feature>
<dbReference type="KEGG" id="tut:107366435"/>
<evidence type="ECO:0000256" key="7">
    <source>
        <dbReference type="ARBA" id="ARBA00022833"/>
    </source>
</evidence>
<dbReference type="PANTHER" id="PTHR22996:SF0">
    <property type="entry name" value="RE60872P-RELATED"/>
    <property type="match status" value="1"/>
</dbReference>
<dbReference type="OrthoDB" id="10014838at2759"/>
<evidence type="ECO:0000256" key="5">
    <source>
        <dbReference type="ARBA" id="ARBA00022771"/>
    </source>
</evidence>
<evidence type="ECO:0000256" key="3">
    <source>
        <dbReference type="ARBA" id="ARBA00022679"/>
    </source>
</evidence>
<keyword evidence="5 8" id="KW-0863">Zinc-finger</keyword>
<evidence type="ECO:0000256" key="9">
    <source>
        <dbReference type="SAM" id="MobiDB-lite"/>
    </source>
</evidence>
<feature type="region of interest" description="Disordered" evidence="9">
    <location>
        <begin position="452"/>
        <end position="510"/>
    </location>
</feature>
<dbReference type="GO" id="GO:0016567">
    <property type="term" value="P:protein ubiquitination"/>
    <property type="evidence" value="ECO:0007669"/>
    <property type="project" value="UniProtKB-ARBA"/>
</dbReference>
<dbReference type="eggNOG" id="KOG4265">
    <property type="taxonomic scope" value="Eukaryota"/>
</dbReference>
<dbReference type="GO" id="GO:0008270">
    <property type="term" value="F:zinc ion binding"/>
    <property type="evidence" value="ECO:0007669"/>
    <property type="project" value="UniProtKB-KW"/>
</dbReference>
<evidence type="ECO:0000256" key="2">
    <source>
        <dbReference type="ARBA" id="ARBA00012483"/>
    </source>
</evidence>
<dbReference type="EnsemblMetazoa" id="tetur18g01190.1">
    <property type="protein sequence ID" value="tetur18g01190.1"/>
    <property type="gene ID" value="tetur18g01190"/>
</dbReference>
<organism evidence="11 12">
    <name type="scientific">Tetranychus urticae</name>
    <name type="common">Two-spotted spider mite</name>
    <dbReference type="NCBI Taxonomy" id="32264"/>
    <lineage>
        <taxon>Eukaryota</taxon>
        <taxon>Metazoa</taxon>
        <taxon>Ecdysozoa</taxon>
        <taxon>Arthropoda</taxon>
        <taxon>Chelicerata</taxon>
        <taxon>Arachnida</taxon>
        <taxon>Acari</taxon>
        <taxon>Acariformes</taxon>
        <taxon>Trombidiformes</taxon>
        <taxon>Prostigmata</taxon>
        <taxon>Eleutherengona</taxon>
        <taxon>Raphignathae</taxon>
        <taxon>Tetranychoidea</taxon>
        <taxon>Tetranychidae</taxon>
        <taxon>Tetranychus</taxon>
    </lineage>
</organism>
<feature type="compositionally biased region" description="Low complexity" evidence="9">
    <location>
        <begin position="475"/>
        <end position="500"/>
    </location>
</feature>